<feature type="region of interest" description="Disordered" evidence="3">
    <location>
        <begin position="131"/>
        <end position="303"/>
    </location>
</feature>
<evidence type="ECO:0000256" key="2">
    <source>
        <dbReference type="ARBA" id="ARBA00022837"/>
    </source>
</evidence>
<dbReference type="Pfam" id="PF00168">
    <property type="entry name" value="C2"/>
    <property type="match status" value="1"/>
</dbReference>
<name>S0B3H2_ENTIV</name>
<dbReference type="PANTHER" id="PTHR45911">
    <property type="entry name" value="C2 DOMAIN-CONTAINING PROTEIN"/>
    <property type="match status" value="1"/>
</dbReference>
<dbReference type="Gene3D" id="2.60.40.150">
    <property type="entry name" value="C2 domain"/>
    <property type="match status" value="1"/>
</dbReference>
<protein>
    <recommendedName>
        <fullName evidence="4">C2 domain-containing protein</fullName>
    </recommendedName>
</protein>
<dbReference type="SUPFAM" id="SSF49562">
    <property type="entry name" value="C2 domain (Calcium/lipid-binding domain, CaLB)"/>
    <property type="match status" value="1"/>
</dbReference>
<dbReference type="PANTHER" id="PTHR45911:SF4">
    <property type="entry name" value="MULTIPLE C2 AND TRANSMEMBRANE DOMAIN-CONTAINING PROTEIN"/>
    <property type="match status" value="1"/>
</dbReference>
<dbReference type="InterPro" id="IPR035892">
    <property type="entry name" value="C2_domain_sf"/>
</dbReference>
<sequence length="303" mass="33076">MSYFAPQPQQGGASCESMAIHMNLIGGHGLKKMDIRSSDPYCIVTVGIEQRKSRTVMKNLNPQWNESYDFPYVIPSSEAKFVVMDYDKNSKDDQMGVGSCKLECLPIGQTVTKDVQLNTKGSITFSYSVTSVKGGKAPQQNQCGQYPPQQGGYGQYLPQQGQQQGGYAQQGAYPGYPPQGQQQGYPPQQGAYPPQQGAYGQPPQPAYPQQGYPPQQGGQNYPPQQQQGAYPGYPPQQGYGQQPQGQPAYSQQGYPPQQGGYGQYPPQQGYGQQQGYPPVQGGYGQQYGYPPQQGAYPPQQPSK</sequence>
<keyword evidence="2" id="KW-0106">Calcium</keyword>
<organism evidence="5">
    <name type="scientific">Entamoeba invadens</name>
    <dbReference type="NCBI Taxonomy" id="33085"/>
    <lineage>
        <taxon>Eukaryota</taxon>
        <taxon>Amoebozoa</taxon>
        <taxon>Evosea</taxon>
        <taxon>Archamoebae</taxon>
        <taxon>Mastigamoebida</taxon>
        <taxon>Entamoebidae</taxon>
        <taxon>Entamoeba</taxon>
    </lineage>
</organism>
<dbReference type="PROSITE" id="PS50004">
    <property type="entry name" value="C2"/>
    <property type="match status" value="1"/>
</dbReference>
<dbReference type="AlphaFoldDB" id="S0B3H2"/>
<dbReference type="SMART" id="SM00239">
    <property type="entry name" value="C2"/>
    <property type="match status" value="1"/>
</dbReference>
<evidence type="ECO:0000259" key="4">
    <source>
        <dbReference type="PROSITE" id="PS50004"/>
    </source>
</evidence>
<evidence type="ECO:0000313" key="5">
    <source>
        <dbReference type="EMBL" id="BAN42003.1"/>
    </source>
</evidence>
<reference evidence="5" key="1">
    <citation type="submission" date="2012-06" db="EMBL/GenBank/DDBJ databases">
        <title>Short 5' UTR of Entamoeba genes.</title>
        <authorList>
            <person name="Hiranuka K."/>
            <person name="Kumagai M."/>
            <person name="Wakaguri H."/>
            <person name="Suzuki Y."/>
            <person name="Sugano S."/>
            <person name="Watanabe J."/>
            <person name="Makioka A."/>
        </authorList>
    </citation>
    <scope>NUCLEOTIDE SEQUENCE</scope>
    <source>
        <strain evidence="5">IP1</strain>
    </source>
</reference>
<dbReference type="GO" id="GO:0005509">
    <property type="term" value="F:calcium ion binding"/>
    <property type="evidence" value="ECO:0007669"/>
    <property type="project" value="TreeGrafter"/>
</dbReference>
<dbReference type="GO" id="GO:0016020">
    <property type="term" value="C:membrane"/>
    <property type="evidence" value="ECO:0007669"/>
    <property type="project" value="TreeGrafter"/>
</dbReference>
<evidence type="ECO:0000256" key="3">
    <source>
        <dbReference type="SAM" id="MobiDB-lite"/>
    </source>
</evidence>
<feature type="compositionally biased region" description="Low complexity" evidence="3">
    <location>
        <begin position="138"/>
        <end position="297"/>
    </location>
</feature>
<keyword evidence="1" id="KW-0479">Metal-binding</keyword>
<proteinExistence type="evidence at transcript level"/>
<dbReference type="EMBL" id="AK423600">
    <property type="protein sequence ID" value="BAN42003.1"/>
    <property type="molecule type" value="mRNA"/>
</dbReference>
<dbReference type="InterPro" id="IPR000008">
    <property type="entry name" value="C2_dom"/>
</dbReference>
<evidence type="ECO:0000256" key="1">
    <source>
        <dbReference type="ARBA" id="ARBA00022723"/>
    </source>
</evidence>
<feature type="domain" description="C2" evidence="4">
    <location>
        <begin position="1"/>
        <end position="115"/>
    </location>
</feature>
<dbReference type="VEuPathDB" id="AmoebaDB:EIN_296910"/>
<accession>S0B3H2</accession>